<dbReference type="GO" id="GO:0016757">
    <property type="term" value="F:glycosyltransferase activity"/>
    <property type="evidence" value="ECO:0007669"/>
    <property type="project" value="InterPro"/>
</dbReference>
<evidence type="ECO:0000313" key="3">
    <source>
        <dbReference type="EMBL" id="PSB58866.1"/>
    </source>
</evidence>
<proteinExistence type="predicted"/>
<evidence type="ECO:0000259" key="2">
    <source>
        <dbReference type="Pfam" id="PF13579"/>
    </source>
</evidence>
<dbReference type="Proteomes" id="UP000238937">
    <property type="component" value="Unassembled WGS sequence"/>
</dbReference>
<organism evidence="3 4">
    <name type="scientific">Chamaesiphon polymorphus CCALA 037</name>
    <dbReference type="NCBI Taxonomy" id="2107692"/>
    <lineage>
        <taxon>Bacteria</taxon>
        <taxon>Bacillati</taxon>
        <taxon>Cyanobacteriota</taxon>
        <taxon>Cyanophyceae</taxon>
        <taxon>Gomontiellales</taxon>
        <taxon>Chamaesiphonaceae</taxon>
        <taxon>Chamaesiphon</taxon>
    </lineage>
</organism>
<dbReference type="GO" id="GO:0016787">
    <property type="term" value="F:hydrolase activity"/>
    <property type="evidence" value="ECO:0007669"/>
    <property type="project" value="UniProtKB-KW"/>
</dbReference>
<reference evidence="3 4" key="1">
    <citation type="submission" date="2018-03" db="EMBL/GenBank/DDBJ databases">
        <title>The ancient ancestry and fast evolution of plastids.</title>
        <authorList>
            <person name="Moore K.R."/>
            <person name="Magnabosco C."/>
            <person name="Momper L."/>
            <person name="Gold D.A."/>
            <person name="Bosak T."/>
            <person name="Fournier G.P."/>
        </authorList>
    </citation>
    <scope>NUCLEOTIDE SEQUENCE [LARGE SCALE GENOMIC DNA]</scope>
    <source>
        <strain evidence="3 4">CCALA 037</strain>
    </source>
</reference>
<dbReference type="Pfam" id="PF13579">
    <property type="entry name" value="Glyco_trans_4_4"/>
    <property type="match status" value="1"/>
</dbReference>
<dbReference type="OrthoDB" id="7847955at2"/>
<accession>A0A2T1GLW5</accession>
<gene>
    <name evidence="3" type="ORF">C7B77_03105</name>
</gene>
<dbReference type="AlphaFoldDB" id="A0A2T1GLW5"/>
<dbReference type="SUPFAM" id="SSF53756">
    <property type="entry name" value="UDP-Glycosyltransferase/glycogen phosphorylase"/>
    <property type="match status" value="1"/>
</dbReference>
<dbReference type="PANTHER" id="PTHR45947">
    <property type="entry name" value="SULFOQUINOVOSYL TRANSFERASE SQD2"/>
    <property type="match status" value="1"/>
</dbReference>
<feature type="domain" description="Glycosyltransferase subfamily 4-like N-terminal" evidence="2">
    <location>
        <begin position="55"/>
        <end position="227"/>
    </location>
</feature>
<dbReference type="InterPro" id="IPR050194">
    <property type="entry name" value="Glycosyltransferase_grp1"/>
</dbReference>
<dbReference type="InterPro" id="IPR001296">
    <property type="entry name" value="Glyco_trans_1"/>
</dbReference>
<feature type="domain" description="Glycosyl transferase family 1" evidence="1">
    <location>
        <begin position="238"/>
        <end position="419"/>
    </location>
</feature>
<keyword evidence="4" id="KW-1185">Reference proteome</keyword>
<dbReference type="PANTHER" id="PTHR45947:SF3">
    <property type="entry name" value="SULFOQUINOVOSYL TRANSFERASE SQD2"/>
    <property type="match status" value="1"/>
</dbReference>
<dbReference type="InterPro" id="IPR028098">
    <property type="entry name" value="Glyco_trans_4-like_N"/>
</dbReference>
<dbReference type="Gene3D" id="3.40.50.2000">
    <property type="entry name" value="Glycogen Phosphorylase B"/>
    <property type="match status" value="2"/>
</dbReference>
<keyword evidence="3" id="KW-0378">Hydrolase</keyword>
<protein>
    <submittedName>
        <fullName evidence="3">Glycoside hydrolase</fullName>
    </submittedName>
</protein>
<sequence>MLTGKFPTTIGTNTPVTQPQQPFASARTKIPTRQAIALISEHGDPAAEIGKDAAGGQNVYVRQVGEALARLGWQVDMFTRKSSPDDATIVQHTPHCRTIRLIAGPETYIPRDELFQYMPDFVDALQKFQQKEGTNYPLAHTNYWMSGWVGLELKRRQNIQLIHTYHSLGAVKYQSVSEIPAIAQTRLDVEKQLLEQAHSIVATSPQEKADLENLVSRIGNIDIIPCGTDVSTFHPISKADARKQLGIGTKEKVVLYVGRFDKRKGIETLVRATGELREKLEYSAEIDPQNLKLLIVGGSDPNEADGAERRRIEKIVTELDLHANTEFVGMVGHDRLALYYTAADVCVIPSHYEPFGLVAIEAMACGTPVVASAVGGLKFTVISEETGLLVPPHDVSKFAHAIGRILTDEVWARKMRKQASARVHQNFSWTGVAIQLSDLYRYLLAQSLIGSGLTRISSNPAALLPKLIAS</sequence>
<dbReference type="RefSeq" id="WP_106300223.1">
    <property type="nucleotide sequence ID" value="NZ_PVWO01000021.1"/>
</dbReference>
<comment type="caution">
    <text evidence="3">The sequence shown here is derived from an EMBL/GenBank/DDBJ whole genome shotgun (WGS) entry which is preliminary data.</text>
</comment>
<name>A0A2T1GLW5_9CYAN</name>
<evidence type="ECO:0000313" key="4">
    <source>
        <dbReference type="Proteomes" id="UP000238937"/>
    </source>
</evidence>
<dbReference type="EMBL" id="PVWO01000021">
    <property type="protein sequence ID" value="PSB58866.1"/>
    <property type="molecule type" value="Genomic_DNA"/>
</dbReference>
<dbReference type="Pfam" id="PF00534">
    <property type="entry name" value="Glycos_transf_1"/>
    <property type="match status" value="1"/>
</dbReference>
<evidence type="ECO:0000259" key="1">
    <source>
        <dbReference type="Pfam" id="PF00534"/>
    </source>
</evidence>
<dbReference type="CDD" id="cd03800">
    <property type="entry name" value="GT4_sucrose_synthase"/>
    <property type="match status" value="1"/>
</dbReference>